<keyword evidence="7" id="KW-0862">Zinc</keyword>
<protein>
    <recommendedName>
        <fullName evidence="9">RING-type domain-containing protein</fullName>
    </recommendedName>
</protein>
<dbReference type="GO" id="GO:0008270">
    <property type="term" value="F:zinc ion binding"/>
    <property type="evidence" value="ECO:0007669"/>
    <property type="project" value="UniProtKB-KW"/>
</dbReference>
<dbReference type="PANTHER" id="PTHR22770:SF47">
    <property type="entry name" value="E3 UBIQUITIN-PROTEIN LIGASE RNF216"/>
    <property type="match status" value="1"/>
</dbReference>
<evidence type="ECO:0000313" key="10">
    <source>
        <dbReference type="EMBL" id="RDB24555.1"/>
    </source>
</evidence>
<keyword evidence="11" id="KW-1185">Reference proteome</keyword>
<keyword evidence="6" id="KW-0833">Ubl conjugation pathway</keyword>
<evidence type="ECO:0000256" key="4">
    <source>
        <dbReference type="ARBA" id="ARBA00022737"/>
    </source>
</evidence>
<feature type="compositionally biased region" description="Polar residues" evidence="8">
    <location>
        <begin position="20"/>
        <end position="44"/>
    </location>
</feature>
<feature type="compositionally biased region" description="Low complexity" evidence="8">
    <location>
        <begin position="257"/>
        <end position="266"/>
    </location>
</feature>
<feature type="compositionally biased region" description="Basic and acidic residues" evidence="8">
    <location>
        <begin position="354"/>
        <end position="363"/>
    </location>
</feature>
<keyword evidence="4" id="KW-0677">Repeat</keyword>
<dbReference type="SUPFAM" id="SSF57850">
    <property type="entry name" value="RING/U-box"/>
    <property type="match status" value="1"/>
</dbReference>
<dbReference type="Proteomes" id="UP000076154">
    <property type="component" value="Unassembled WGS sequence"/>
</dbReference>
<dbReference type="Gene3D" id="1.20.120.1750">
    <property type="match status" value="1"/>
</dbReference>
<evidence type="ECO:0000256" key="5">
    <source>
        <dbReference type="ARBA" id="ARBA00022771"/>
    </source>
</evidence>
<dbReference type="Pfam" id="PF26200">
    <property type="entry name" value="Rcat_RNF216"/>
    <property type="match status" value="1"/>
</dbReference>
<dbReference type="PROSITE" id="PS51873">
    <property type="entry name" value="TRIAD"/>
    <property type="match status" value="1"/>
</dbReference>
<feature type="region of interest" description="Disordered" evidence="8">
    <location>
        <begin position="237"/>
        <end position="275"/>
    </location>
</feature>
<dbReference type="InParanoid" id="A0A369JVZ8"/>
<comment type="caution">
    <text evidence="10">The sequence shown here is derived from an EMBL/GenBank/DDBJ whole genome shotgun (WGS) entry which is preliminary data.</text>
</comment>
<dbReference type="InterPro" id="IPR047545">
    <property type="entry name" value="BRcat_RBR_RNF216"/>
</dbReference>
<feature type="region of interest" description="Disordered" evidence="8">
    <location>
        <begin position="354"/>
        <end position="380"/>
    </location>
</feature>
<accession>A0A369JVZ8</accession>
<dbReference type="Pfam" id="PF26191">
    <property type="entry name" value="RING-HC_RBR_RNF216"/>
    <property type="match status" value="1"/>
</dbReference>
<evidence type="ECO:0000256" key="6">
    <source>
        <dbReference type="ARBA" id="ARBA00022786"/>
    </source>
</evidence>
<evidence type="ECO:0000256" key="2">
    <source>
        <dbReference type="ARBA" id="ARBA00022679"/>
    </source>
</evidence>
<sequence>MNDRICIEISSSSEDEDISNTGASKSSHQPVNTPKTLRSQQPPSETRRPGQFFPVVELSDSEVEVVKVVVSPRGPRLRRTPAINATAGPSRHGQAAFNTPGRHGIRTFTDTVPLFLPNDAEDSVRVQKIAPRRAGEPMTIDDSDADSDWEAQPIALSPRRGGRASKIPVRIMEVDSDSNSGQNSTEDLLSTTVARVLEVVPDIELDHLTNLIQQSTTHPNGLVDHVVHTLLEDPNYPKVKAKNKGKQKETARGDGQGLEPRAPLAPRRARGESKTPIDMLDVDADSDSGFQPTLSPEDVLSLAVARVLEVVPDVEPDHLTSLIQKFMPTHPNDLVDHVLHTLFEDPAYPKVKLVDKGKRKETAGGDGQGPRKRNKVDYGDKLRPRNVGVHYLELSLAQLQKDFSYTPKTYLRQAMASCNRLYAPTHILLLEQEEKWNDPKLKSVLPYTRRATAYKPRPKGPEDGGKHDEEFERERVWVRQEIERRDLAVAEQVNEEEYEDCGAGIECSCCFSTYPFDKMVQCPETHLFCSTCVSSYAATLLGTHDPNIKCMHPSGCTLLLPESELRRVLPEKSLELWDRVRQRKALEAAKDDGLDVEECPFCDWACVVGRPFEEERLFRCGNEDVCGVVSCRGCKKPDHLPRTCKEVVEADKALDGRHAIEEAMSEALMRICPKCSKPFVKEHGCNMMTCICGARSCYVCKKAIKSYTHFTGRCATIADEALHADDVRKAAEKAQKE</sequence>
<reference evidence="10" key="1">
    <citation type="submission" date="2018-04" db="EMBL/GenBank/DDBJ databases">
        <title>Whole genome sequencing of Hypsizygus marmoreus.</title>
        <authorList>
            <person name="Choi I.-G."/>
            <person name="Min B."/>
            <person name="Kim J.-G."/>
            <person name="Kim S."/>
            <person name="Oh Y.-L."/>
            <person name="Kong W.-S."/>
            <person name="Park H."/>
            <person name="Jeong J."/>
            <person name="Song E.-S."/>
        </authorList>
    </citation>
    <scope>NUCLEOTIDE SEQUENCE [LARGE SCALE GENOMIC DNA]</scope>
    <source>
        <strain evidence="10">51987-8</strain>
    </source>
</reference>
<dbReference type="InterPro" id="IPR044066">
    <property type="entry name" value="TRIAD_supradom"/>
</dbReference>
<evidence type="ECO:0000256" key="7">
    <source>
        <dbReference type="ARBA" id="ARBA00022833"/>
    </source>
</evidence>
<dbReference type="InterPro" id="IPR051628">
    <property type="entry name" value="LUBAC_E3_Ligases"/>
</dbReference>
<name>A0A369JVZ8_HYPMA</name>
<evidence type="ECO:0000256" key="3">
    <source>
        <dbReference type="ARBA" id="ARBA00022723"/>
    </source>
</evidence>
<dbReference type="AlphaFoldDB" id="A0A369JVZ8"/>
<dbReference type="CDD" id="cd16630">
    <property type="entry name" value="RING-HC_RBR_RNF216"/>
    <property type="match status" value="1"/>
</dbReference>
<proteinExistence type="predicted"/>
<dbReference type="EMBL" id="LUEZ02000043">
    <property type="protein sequence ID" value="RDB24555.1"/>
    <property type="molecule type" value="Genomic_DNA"/>
</dbReference>
<keyword evidence="2" id="KW-0808">Transferase</keyword>
<organism evidence="10 11">
    <name type="scientific">Hypsizygus marmoreus</name>
    <name type="common">White beech mushroom</name>
    <name type="synonym">Agaricus marmoreus</name>
    <dbReference type="NCBI Taxonomy" id="39966"/>
    <lineage>
        <taxon>Eukaryota</taxon>
        <taxon>Fungi</taxon>
        <taxon>Dikarya</taxon>
        <taxon>Basidiomycota</taxon>
        <taxon>Agaricomycotina</taxon>
        <taxon>Agaricomycetes</taxon>
        <taxon>Agaricomycetidae</taxon>
        <taxon>Agaricales</taxon>
        <taxon>Tricholomatineae</taxon>
        <taxon>Lyophyllaceae</taxon>
        <taxon>Hypsizygus</taxon>
    </lineage>
</organism>
<keyword evidence="3" id="KW-0479">Metal-binding</keyword>
<dbReference type="InterPro" id="IPR047544">
    <property type="entry name" value="RING-HC_RBR_RNF216"/>
</dbReference>
<evidence type="ECO:0000259" key="9">
    <source>
        <dbReference type="PROSITE" id="PS51873"/>
    </source>
</evidence>
<keyword evidence="5" id="KW-0863">Zinc-finger</keyword>
<dbReference type="CDD" id="cd20339">
    <property type="entry name" value="BRcat_RBR_RNF216"/>
    <property type="match status" value="1"/>
</dbReference>
<evidence type="ECO:0000256" key="1">
    <source>
        <dbReference type="ARBA" id="ARBA00004906"/>
    </source>
</evidence>
<feature type="domain" description="RING-type" evidence="9">
    <location>
        <begin position="503"/>
        <end position="720"/>
    </location>
</feature>
<dbReference type="InterPro" id="IPR047546">
    <property type="entry name" value="Rcat_RBR_RNF216"/>
</dbReference>
<gene>
    <name evidence="10" type="ORF">Hypma_008324</name>
</gene>
<dbReference type="OrthoDB" id="10009520at2759"/>
<feature type="region of interest" description="Disordered" evidence="8">
    <location>
        <begin position="1"/>
        <end position="50"/>
    </location>
</feature>
<feature type="region of interest" description="Disordered" evidence="8">
    <location>
        <begin position="79"/>
        <end position="104"/>
    </location>
</feature>
<dbReference type="CDD" id="cd20353">
    <property type="entry name" value="Rcat_RBR_RNF216"/>
    <property type="match status" value="1"/>
</dbReference>
<dbReference type="PANTHER" id="PTHR22770">
    <property type="entry name" value="UBIQUITIN CONJUGATING ENZYME 7 INTERACTING PROTEIN-RELATED"/>
    <property type="match status" value="1"/>
</dbReference>
<comment type="pathway">
    <text evidence="1">Protein modification; protein ubiquitination.</text>
</comment>
<evidence type="ECO:0000256" key="8">
    <source>
        <dbReference type="SAM" id="MobiDB-lite"/>
    </source>
</evidence>
<evidence type="ECO:0000313" key="11">
    <source>
        <dbReference type="Proteomes" id="UP000076154"/>
    </source>
</evidence>
<dbReference type="STRING" id="39966.A0A369JVZ8"/>
<dbReference type="GO" id="GO:0016740">
    <property type="term" value="F:transferase activity"/>
    <property type="evidence" value="ECO:0007669"/>
    <property type="project" value="UniProtKB-KW"/>
</dbReference>